<keyword evidence="3" id="KW-1185">Reference proteome</keyword>
<evidence type="ECO:0000313" key="2">
    <source>
        <dbReference type="EMBL" id="KAF6741459.1"/>
    </source>
</evidence>
<name>A0A8H6H6S5_9AGAR</name>
<evidence type="ECO:0000256" key="1">
    <source>
        <dbReference type="SAM" id="MobiDB-lite"/>
    </source>
</evidence>
<dbReference type="AlphaFoldDB" id="A0A8H6H6S5"/>
<dbReference type="Proteomes" id="UP000521943">
    <property type="component" value="Unassembled WGS sequence"/>
</dbReference>
<evidence type="ECO:0000313" key="3">
    <source>
        <dbReference type="Proteomes" id="UP000521943"/>
    </source>
</evidence>
<reference evidence="2 3" key="1">
    <citation type="submission" date="2020-07" db="EMBL/GenBank/DDBJ databases">
        <title>Comparative genomics of pyrophilous fungi reveals a link between fire events and developmental genes.</title>
        <authorList>
            <consortium name="DOE Joint Genome Institute"/>
            <person name="Steindorff A.S."/>
            <person name="Carver A."/>
            <person name="Calhoun S."/>
            <person name="Stillman K."/>
            <person name="Liu H."/>
            <person name="Lipzen A."/>
            <person name="Pangilinan J."/>
            <person name="Labutti K."/>
            <person name="Bruns T.D."/>
            <person name="Grigoriev I.V."/>
        </authorList>
    </citation>
    <scope>NUCLEOTIDE SEQUENCE [LARGE SCALE GENOMIC DNA]</scope>
    <source>
        <strain evidence="2 3">CBS 144469</strain>
    </source>
</reference>
<protein>
    <submittedName>
        <fullName evidence="2">Uncharacterized protein</fullName>
    </submittedName>
</protein>
<comment type="caution">
    <text evidence="2">The sequence shown here is derived from an EMBL/GenBank/DDBJ whole genome shotgun (WGS) entry which is preliminary data.</text>
</comment>
<organism evidence="2 3">
    <name type="scientific">Ephemerocybe angulata</name>
    <dbReference type="NCBI Taxonomy" id="980116"/>
    <lineage>
        <taxon>Eukaryota</taxon>
        <taxon>Fungi</taxon>
        <taxon>Dikarya</taxon>
        <taxon>Basidiomycota</taxon>
        <taxon>Agaricomycotina</taxon>
        <taxon>Agaricomycetes</taxon>
        <taxon>Agaricomycetidae</taxon>
        <taxon>Agaricales</taxon>
        <taxon>Agaricineae</taxon>
        <taxon>Psathyrellaceae</taxon>
        <taxon>Ephemerocybe</taxon>
    </lineage>
</organism>
<proteinExistence type="predicted"/>
<accession>A0A8H6H6S5</accession>
<dbReference type="EMBL" id="JACGCI010000244">
    <property type="protein sequence ID" value="KAF6741459.1"/>
    <property type="molecule type" value="Genomic_DNA"/>
</dbReference>
<sequence length="511" mass="56263">MTGCPWCLGCASCQICFKGFGLAGSMNRLRVAQQKKYEPGEYGSIDKTCRCVRELCFTSERTSVPTWRLGAGYKRTTLCINGCTPPRKDWNSRAGHRQAGLTQFQLVLKGLWLFESRYPLNQQSSCWDISPRVAECGIDGGREWPAPRHAAVETLSRNSTNASSSTPVLTVRRSRSTNKRRCKQSQISVGAERTYKSEFCFHREQGHRRGGKYAADLEGRKKLETLGFKENRRTSRPRFYTGTGAGACDVIAGSGEVRWVKGRGTVKGYTVKGIEGGGRKRRDWVGAGLEMGMYKVVGLKPLLDAMRRLEGVGGWVSKAGGSWEDMGERTSGRRVLGSLESAAGREEMIEKRTPARSCLCRRAESVVRTMGSAGNAMSLGGVWRWKSGRSRTGLHDKGYRTKGSDLVVTYPEGIWRREQRSEGEATATRLEGVADAGRAVKGLLPACWEGRARRDLAENKASRGSGNAASEGCWNTYEHAASMRSFTAGETQSLSFPCIPQPVGYGREAIE</sequence>
<feature type="region of interest" description="Disordered" evidence="1">
    <location>
        <begin position="153"/>
        <end position="178"/>
    </location>
</feature>
<feature type="compositionally biased region" description="Polar residues" evidence="1">
    <location>
        <begin position="155"/>
        <end position="168"/>
    </location>
</feature>
<gene>
    <name evidence="2" type="ORF">DFP72DRAFT_862230</name>
</gene>